<dbReference type="SUPFAM" id="SSF53300">
    <property type="entry name" value="vWA-like"/>
    <property type="match status" value="1"/>
</dbReference>
<feature type="region of interest" description="Disordered" evidence="1">
    <location>
        <begin position="494"/>
        <end position="526"/>
    </location>
</feature>
<reference evidence="3 4" key="1">
    <citation type="submission" date="2020-02" db="EMBL/GenBank/DDBJ databases">
        <title>Nitrogenibacter mangrovi gen. nov., sp. nov. isolated from mangrove sediment, a denitrifying betaproteobacterium.</title>
        <authorList>
            <person name="Liao H."/>
            <person name="Tian Y."/>
        </authorList>
    </citation>
    <scope>NUCLEOTIDE SEQUENCE [LARGE SCALE GENOMIC DNA]</scope>
    <source>
        <strain evidence="3 4">M9-3-2</strain>
    </source>
</reference>
<dbReference type="EMBL" id="CP048836">
    <property type="protein sequence ID" value="QID17479.1"/>
    <property type="molecule type" value="Genomic_DNA"/>
</dbReference>
<evidence type="ECO:0000259" key="2">
    <source>
        <dbReference type="Pfam" id="PF13519"/>
    </source>
</evidence>
<name>A0A6C1B3C1_9RHOO</name>
<dbReference type="Proteomes" id="UP000501991">
    <property type="component" value="Chromosome"/>
</dbReference>
<sequence>MVAPNRVPRRLFAALEARLADLDRLPRSLWLGGLTHSRGGIEPRLALLVHLRTAMVAGELPAADDWRWPDAELAQPLHGVFTRQGLHTYCRDQAGLADTVLQSLLFHLDFIVDYQDRGAEAARARQMALEAFEADWCERRGQMDELIEVFGSLPDDGKNTRWDQMRGLLRSAGWQEVVRIRRLIERLPALSALIRSLGRARPTQDVDTGRLRRTPTLMPATALRATTRTVRVPDLPGETRGVERSDRIARMLPIESTLLGHRTLRLVWHARRAERTLLTYEDDDRMQEVVHEEAPVWLPDPAPQPEQRQEMGPMLICVDTSGSMQGGAEAVAKATVLEAVRHAHAQKRDCHVFAFGGPDEVVEMALTVDSDGIERIARFLGQAFRGGTDICGPLERCVDMLESAQWELADLLVATDGEFGATAELSARLDAAKQARGLRVQGVLIGDRETIGLLEIADDVFWVPDWRRYGHSDADSPVHSKSLTAMYFPGALRTPENRDATRSGGDASAAVRAGQRQNIPTKETRK</sequence>
<dbReference type="RefSeq" id="WP_173764643.1">
    <property type="nucleotide sequence ID" value="NZ_CP048836.1"/>
</dbReference>
<dbReference type="InterPro" id="IPR002035">
    <property type="entry name" value="VWF_A"/>
</dbReference>
<evidence type="ECO:0000313" key="4">
    <source>
        <dbReference type="Proteomes" id="UP000501991"/>
    </source>
</evidence>
<dbReference type="GO" id="GO:0005829">
    <property type="term" value="C:cytosol"/>
    <property type="evidence" value="ECO:0007669"/>
    <property type="project" value="TreeGrafter"/>
</dbReference>
<dbReference type="AlphaFoldDB" id="A0A6C1B3C1"/>
<dbReference type="Pfam" id="PF13519">
    <property type="entry name" value="VWA_2"/>
    <property type="match status" value="1"/>
</dbReference>
<dbReference type="PANTHER" id="PTHR36846:SF1">
    <property type="entry name" value="PROTEIN VIAA"/>
    <property type="match status" value="1"/>
</dbReference>
<dbReference type="Gene3D" id="3.40.50.410">
    <property type="entry name" value="von Willebrand factor, type A domain"/>
    <property type="match status" value="1"/>
</dbReference>
<dbReference type="InterPro" id="IPR036465">
    <property type="entry name" value="vWFA_dom_sf"/>
</dbReference>
<evidence type="ECO:0000256" key="1">
    <source>
        <dbReference type="SAM" id="MobiDB-lite"/>
    </source>
</evidence>
<proteinExistence type="predicted"/>
<gene>
    <name evidence="3" type="ORF">G3580_07375</name>
</gene>
<accession>A0A6C1B3C1</accession>
<organism evidence="3 4">
    <name type="scientific">Nitrogeniibacter mangrovi</name>
    <dbReference type="NCBI Taxonomy" id="2016596"/>
    <lineage>
        <taxon>Bacteria</taxon>
        <taxon>Pseudomonadati</taxon>
        <taxon>Pseudomonadota</taxon>
        <taxon>Betaproteobacteria</taxon>
        <taxon>Rhodocyclales</taxon>
        <taxon>Zoogloeaceae</taxon>
        <taxon>Nitrogeniibacter</taxon>
    </lineage>
</organism>
<protein>
    <submittedName>
        <fullName evidence="3">VWA domain-containing protein</fullName>
    </submittedName>
</protein>
<feature type="compositionally biased region" description="Polar residues" evidence="1">
    <location>
        <begin position="515"/>
        <end position="526"/>
    </location>
</feature>
<keyword evidence="4" id="KW-1185">Reference proteome</keyword>
<dbReference type="KEGG" id="azq:G3580_07375"/>
<evidence type="ECO:0000313" key="3">
    <source>
        <dbReference type="EMBL" id="QID17479.1"/>
    </source>
</evidence>
<dbReference type="PANTHER" id="PTHR36846">
    <property type="entry name" value="PROTEIN VIAA"/>
    <property type="match status" value="1"/>
</dbReference>
<feature type="domain" description="VWFA" evidence="2">
    <location>
        <begin position="314"/>
        <end position="418"/>
    </location>
</feature>